<accession>A0A511FFQ7</accession>
<keyword evidence="3" id="KW-1185">Reference proteome</keyword>
<name>A0A511FFQ7_9CELL</name>
<proteinExistence type="predicted"/>
<reference evidence="2 4" key="2">
    <citation type="submission" date="2020-08" db="EMBL/GenBank/DDBJ databases">
        <title>Sequencing the genomes of 1000 actinobacteria strains.</title>
        <authorList>
            <person name="Klenk H.-P."/>
        </authorList>
    </citation>
    <scope>NUCLEOTIDE SEQUENCE [LARGE SCALE GENOMIC DNA]</scope>
    <source>
        <strain evidence="2 4">DSM 9581</strain>
    </source>
</reference>
<sequence length="77" mass="8064">MDTIMTGQGRVPVSTARVPSGVREGGRFRAAVREEAPVNLGESALNAGLPRPAELAASGDLAAAVPDLDDEIVWHDR</sequence>
<evidence type="ECO:0000313" key="2">
    <source>
        <dbReference type="EMBL" id="MBB5474613.1"/>
    </source>
</evidence>
<evidence type="ECO:0000313" key="1">
    <source>
        <dbReference type="EMBL" id="GEL47167.1"/>
    </source>
</evidence>
<dbReference type="RefSeq" id="WP_146838035.1">
    <property type="nucleotide sequence ID" value="NZ_BJVQ01000031.1"/>
</dbReference>
<dbReference type="Proteomes" id="UP000321723">
    <property type="component" value="Unassembled WGS sequence"/>
</dbReference>
<reference evidence="1 3" key="1">
    <citation type="submission" date="2019-07" db="EMBL/GenBank/DDBJ databases">
        <title>Whole genome shotgun sequence of Cellulomonas hominis NBRC 16055.</title>
        <authorList>
            <person name="Hosoyama A."/>
            <person name="Uohara A."/>
            <person name="Ohji S."/>
            <person name="Ichikawa N."/>
        </authorList>
    </citation>
    <scope>NUCLEOTIDE SEQUENCE [LARGE SCALE GENOMIC DNA]</scope>
    <source>
        <strain evidence="1 3">NBRC 16055</strain>
    </source>
</reference>
<comment type="caution">
    <text evidence="1">The sequence shown here is derived from an EMBL/GenBank/DDBJ whole genome shotgun (WGS) entry which is preliminary data.</text>
</comment>
<evidence type="ECO:0000313" key="3">
    <source>
        <dbReference type="Proteomes" id="UP000321723"/>
    </source>
</evidence>
<gene>
    <name evidence="1" type="ORF">CHO01_22830</name>
    <name evidence="2" type="ORF">HNR08_003349</name>
</gene>
<dbReference type="AlphaFoldDB" id="A0A511FFQ7"/>
<dbReference type="Proteomes" id="UP000564629">
    <property type="component" value="Unassembled WGS sequence"/>
</dbReference>
<dbReference type="EMBL" id="BJVQ01000031">
    <property type="protein sequence ID" value="GEL47167.1"/>
    <property type="molecule type" value="Genomic_DNA"/>
</dbReference>
<protein>
    <submittedName>
        <fullName evidence="1">Uncharacterized protein</fullName>
    </submittedName>
</protein>
<dbReference type="EMBL" id="JACHDN010000001">
    <property type="protein sequence ID" value="MBB5474613.1"/>
    <property type="molecule type" value="Genomic_DNA"/>
</dbReference>
<organism evidence="1 3">
    <name type="scientific">Cellulomonas hominis</name>
    <dbReference type="NCBI Taxonomy" id="156981"/>
    <lineage>
        <taxon>Bacteria</taxon>
        <taxon>Bacillati</taxon>
        <taxon>Actinomycetota</taxon>
        <taxon>Actinomycetes</taxon>
        <taxon>Micrococcales</taxon>
        <taxon>Cellulomonadaceae</taxon>
        <taxon>Cellulomonas</taxon>
    </lineage>
</organism>
<evidence type="ECO:0000313" key="4">
    <source>
        <dbReference type="Proteomes" id="UP000564629"/>
    </source>
</evidence>